<dbReference type="NCBIfam" id="TIGR00138">
    <property type="entry name" value="rsmG_gidB"/>
    <property type="match status" value="1"/>
</dbReference>
<dbReference type="EC" id="2.1.1.-" evidence="6"/>
<dbReference type="GO" id="GO:0005829">
    <property type="term" value="C:cytosol"/>
    <property type="evidence" value="ECO:0007669"/>
    <property type="project" value="TreeGrafter"/>
</dbReference>
<keyword evidence="4 6" id="KW-0808">Transferase</keyword>
<dbReference type="FunFam" id="3.40.50.150:FF:000041">
    <property type="entry name" value="Ribosomal RNA small subunit methyltransferase G"/>
    <property type="match status" value="1"/>
</dbReference>
<evidence type="ECO:0000256" key="1">
    <source>
        <dbReference type="ARBA" id="ARBA00022490"/>
    </source>
</evidence>
<feature type="binding site" evidence="6">
    <location>
        <position position="88"/>
    </location>
    <ligand>
        <name>S-adenosyl-L-methionine</name>
        <dbReference type="ChEBI" id="CHEBI:59789"/>
    </ligand>
</feature>
<proteinExistence type="inferred from homology"/>
<dbReference type="PANTHER" id="PTHR31760">
    <property type="entry name" value="S-ADENOSYL-L-METHIONINE-DEPENDENT METHYLTRANSFERASES SUPERFAMILY PROTEIN"/>
    <property type="match status" value="1"/>
</dbReference>
<dbReference type="SUPFAM" id="SSF53335">
    <property type="entry name" value="S-adenosyl-L-methionine-dependent methyltransferases"/>
    <property type="match status" value="1"/>
</dbReference>
<dbReference type="Gene3D" id="3.40.50.150">
    <property type="entry name" value="Vaccinia Virus protein VP39"/>
    <property type="match status" value="1"/>
</dbReference>
<reference evidence="7" key="1">
    <citation type="submission" date="2019-09" db="EMBL/GenBank/DDBJ databases">
        <title>Characterisation of the sponge microbiome using genome-centric metagenomics.</title>
        <authorList>
            <person name="Engelberts J.P."/>
            <person name="Robbins S.J."/>
            <person name="De Goeij J.M."/>
            <person name="Aranda M."/>
            <person name="Bell S.C."/>
            <person name="Webster N.S."/>
        </authorList>
    </citation>
    <scope>NUCLEOTIDE SEQUENCE</scope>
    <source>
        <strain evidence="7">SB0661_bin_32</strain>
    </source>
</reference>
<evidence type="ECO:0000256" key="5">
    <source>
        <dbReference type="ARBA" id="ARBA00022691"/>
    </source>
</evidence>
<feature type="binding site" evidence="6">
    <location>
        <position position="83"/>
    </location>
    <ligand>
        <name>S-adenosyl-L-methionine</name>
        <dbReference type="ChEBI" id="CHEBI:59789"/>
    </ligand>
</feature>
<dbReference type="GO" id="GO:0070043">
    <property type="term" value="F:rRNA (guanine-N7-)-methyltransferase activity"/>
    <property type="evidence" value="ECO:0007669"/>
    <property type="project" value="UniProtKB-UniRule"/>
</dbReference>
<keyword evidence="1 6" id="KW-0963">Cytoplasm</keyword>
<evidence type="ECO:0000256" key="6">
    <source>
        <dbReference type="HAMAP-Rule" id="MF_00074"/>
    </source>
</evidence>
<gene>
    <name evidence="6 7" type="primary">rsmG</name>
    <name evidence="7" type="ORF">F4X14_00365</name>
</gene>
<accession>A0A6B1D1G1</accession>
<dbReference type="InterPro" id="IPR029063">
    <property type="entry name" value="SAM-dependent_MTases_sf"/>
</dbReference>
<keyword evidence="3 6" id="KW-0489">Methyltransferase</keyword>
<comment type="similarity">
    <text evidence="6">Belongs to the methyltransferase superfamily. RNA methyltransferase RsmG family.</text>
</comment>
<feature type="binding site" evidence="6">
    <location>
        <position position="153"/>
    </location>
    <ligand>
        <name>S-adenosyl-L-methionine</name>
        <dbReference type="ChEBI" id="CHEBI:59789"/>
    </ligand>
</feature>
<dbReference type="PIRSF" id="PIRSF003078">
    <property type="entry name" value="GidB"/>
    <property type="match status" value="1"/>
</dbReference>
<keyword evidence="5 6" id="KW-0949">S-adenosyl-L-methionine</keyword>
<evidence type="ECO:0000313" key="7">
    <source>
        <dbReference type="EMBL" id="MYC93398.1"/>
    </source>
</evidence>
<dbReference type="EMBL" id="VXMH01000003">
    <property type="protein sequence ID" value="MYC93398.1"/>
    <property type="molecule type" value="Genomic_DNA"/>
</dbReference>
<dbReference type="HAMAP" id="MF_00074">
    <property type="entry name" value="16SrRNA_methyltr_G"/>
    <property type="match status" value="1"/>
</dbReference>
<dbReference type="InterPro" id="IPR003682">
    <property type="entry name" value="rRNA_ssu_MeTfrase_G"/>
</dbReference>
<name>A0A6B1D1G1_9CHLR</name>
<organism evidence="7">
    <name type="scientific">Caldilineaceae bacterium SB0661_bin_32</name>
    <dbReference type="NCBI Taxonomy" id="2605255"/>
    <lineage>
        <taxon>Bacteria</taxon>
        <taxon>Bacillati</taxon>
        <taxon>Chloroflexota</taxon>
        <taxon>Caldilineae</taxon>
        <taxon>Caldilineales</taxon>
        <taxon>Caldilineaceae</taxon>
    </lineage>
</organism>
<evidence type="ECO:0000256" key="2">
    <source>
        <dbReference type="ARBA" id="ARBA00022552"/>
    </source>
</evidence>
<evidence type="ECO:0000256" key="3">
    <source>
        <dbReference type="ARBA" id="ARBA00022603"/>
    </source>
</evidence>
<keyword evidence="2 6" id="KW-0698">rRNA processing</keyword>
<comment type="subcellular location">
    <subcellularLocation>
        <location evidence="6">Cytoplasm</location>
    </subcellularLocation>
</comment>
<feature type="binding site" evidence="6">
    <location>
        <begin position="106"/>
        <end position="108"/>
    </location>
    <ligand>
        <name>S-adenosyl-L-methionine</name>
        <dbReference type="ChEBI" id="CHEBI:59789"/>
    </ligand>
</feature>
<dbReference type="PANTHER" id="PTHR31760:SF0">
    <property type="entry name" value="S-ADENOSYL-L-METHIONINE-DEPENDENT METHYLTRANSFERASES SUPERFAMILY PROTEIN"/>
    <property type="match status" value="1"/>
</dbReference>
<dbReference type="AlphaFoldDB" id="A0A6B1D1G1"/>
<dbReference type="Pfam" id="PF02527">
    <property type="entry name" value="GidB"/>
    <property type="match status" value="1"/>
</dbReference>
<sequence length="243" mass="26943">MQTLISGATALEIPLSREQVEQFRVFAALLGEWNQKMNLTTITDSVEVQKKHFLDCLVGMPLVAEELGAALPPRRALACVDIGTGAGFPGVPLKIAWPSLKLTLVDGTAKKIRFLDEVVKALALENVTLVQGRAEELGRNRRFRGQFDLAAARAVARLNTLTEYVLPFVRHGGLAVIYKGPHAAEEFMEARNAIELLGGETVRFSPVSVPMLDEERRVLLIKKLRKTPKQYPRQQGLPRKEPL</sequence>
<comment type="caution">
    <text evidence="7">The sequence shown here is derived from an EMBL/GenBank/DDBJ whole genome shotgun (WGS) entry which is preliminary data.</text>
</comment>
<feature type="binding site" evidence="6">
    <location>
        <begin position="134"/>
        <end position="135"/>
    </location>
    <ligand>
        <name>S-adenosyl-L-methionine</name>
        <dbReference type="ChEBI" id="CHEBI:59789"/>
    </ligand>
</feature>
<comment type="function">
    <text evidence="6">Specifically methylates the N7 position of a guanine in 16S rRNA.</text>
</comment>
<protein>
    <recommendedName>
        <fullName evidence="6">Ribosomal RNA small subunit methyltransferase G</fullName>
        <ecNumber evidence="6">2.1.1.-</ecNumber>
    </recommendedName>
    <alternativeName>
        <fullName evidence="6">16S rRNA 7-methylguanosine methyltransferase</fullName>
        <shortName evidence="6">16S rRNA m7G methyltransferase</shortName>
    </alternativeName>
</protein>
<evidence type="ECO:0000256" key="4">
    <source>
        <dbReference type="ARBA" id="ARBA00022679"/>
    </source>
</evidence>